<accession>G8PA57</accession>
<feature type="active site" description="Proton acceptor" evidence="7">
    <location>
        <position position="152"/>
    </location>
</feature>
<keyword evidence="5" id="KW-0573">Peptidoglycan synthesis</keyword>
<dbReference type="MEROPS" id="S11.006"/>
<dbReference type="AlphaFoldDB" id="G8PA57"/>
<dbReference type="GO" id="GO:0009252">
    <property type="term" value="P:peptidoglycan biosynthetic process"/>
    <property type="evidence" value="ECO:0007669"/>
    <property type="project" value="UniProtKB-KW"/>
</dbReference>
<protein>
    <submittedName>
        <fullName evidence="11">D-alanyl-D-alanine carboxypeptidase family protein</fullName>
    </submittedName>
</protein>
<dbReference type="Pfam" id="PF00768">
    <property type="entry name" value="Peptidase_S11"/>
    <property type="match status" value="1"/>
</dbReference>
<comment type="similarity">
    <text evidence="1 9">Belongs to the peptidase S11 family.</text>
</comment>
<evidence type="ECO:0000313" key="11">
    <source>
        <dbReference type="EMBL" id="AEV94496.1"/>
    </source>
</evidence>
<evidence type="ECO:0000256" key="3">
    <source>
        <dbReference type="ARBA" id="ARBA00022801"/>
    </source>
</evidence>
<dbReference type="Gene3D" id="3.40.710.10">
    <property type="entry name" value="DD-peptidase/beta-lactamase superfamily"/>
    <property type="match status" value="1"/>
</dbReference>
<organism evidence="11 12">
    <name type="scientific">Pediococcus claussenii (strain ATCC BAA-344 / DSM 14800 / JCM 18046 / KCTC 3811 / LMG 21948 / P06)</name>
    <dbReference type="NCBI Taxonomy" id="701521"/>
    <lineage>
        <taxon>Bacteria</taxon>
        <taxon>Bacillati</taxon>
        <taxon>Bacillota</taxon>
        <taxon>Bacilli</taxon>
        <taxon>Lactobacillales</taxon>
        <taxon>Lactobacillaceae</taxon>
        <taxon>Pediococcus</taxon>
    </lineage>
</organism>
<dbReference type="PANTHER" id="PTHR21581:SF11">
    <property type="entry name" value="D-ALANYL-D-ALANINE CARBOXYPEPTIDASE DACA"/>
    <property type="match status" value="1"/>
</dbReference>
<feature type="binding site" evidence="8">
    <location>
        <position position="337"/>
    </location>
    <ligand>
        <name>substrate</name>
    </ligand>
</feature>
<evidence type="ECO:0000256" key="8">
    <source>
        <dbReference type="PIRSR" id="PIRSR618044-2"/>
    </source>
</evidence>
<evidence type="ECO:0000259" key="10">
    <source>
        <dbReference type="Pfam" id="PF00768"/>
    </source>
</evidence>
<evidence type="ECO:0000256" key="9">
    <source>
        <dbReference type="RuleBase" id="RU004016"/>
    </source>
</evidence>
<dbReference type="InterPro" id="IPR018044">
    <property type="entry name" value="Peptidase_S11"/>
</dbReference>
<dbReference type="EMBL" id="CP003137">
    <property type="protein sequence ID" value="AEV94496.1"/>
    <property type="molecule type" value="Genomic_DNA"/>
</dbReference>
<dbReference type="PATRIC" id="fig|701521.8.peg.162"/>
<dbReference type="HOGENOM" id="CLU_674037_0_0_9"/>
<proteinExistence type="inferred from homology"/>
<dbReference type="GO" id="GO:0008360">
    <property type="term" value="P:regulation of cell shape"/>
    <property type="evidence" value="ECO:0007669"/>
    <property type="project" value="UniProtKB-KW"/>
</dbReference>
<evidence type="ECO:0000313" key="12">
    <source>
        <dbReference type="Proteomes" id="UP000005444"/>
    </source>
</evidence>
<dbReference type="SUPFAM" id="SSF56601">
    <property type="entry name" value="beta-lactamase/transpeptidase-like"/>
    <property type="match status" value="1"/>
</dbReference>
<evidence type="ECO:0000256" key="5">
    <source>
        <dbReference type="ARBA" id="ARBA00022984"/>
    </source>
</evidence>
<dbReference type="PRINTS" id="PR00725">
    <property type="entry name" value="DADACBPTASE1"/>
</dbReference>
<evidence type="ECO:0000256" key="7">
    <source>
        <dbReference type="PIRSR" id="PIRSR618044-1"/>
    </source>
</evidence>
<keyword evidence="2" id="KW-0732">Signal</keyword>
<keyword evidence="4" id="KW-0133">Cell shape</keyword>
<keyword evidence="3" id="KW-0378">Hydrolase</keyword>
<reference evidence="11 12" key="1">
    <citation type="journal article" date="2012" name="J. Bacteriol.">
        <title>Complete Genome Sequence of the Beer Spoilage Organism Pediococcus claussenii ATCC BAA-344T.</title>
        <authorList>
            <person name="Pittet V."/>
            <person name="Abegunde T."/>
            <person name="Marfleet T."/>
            <person name="Haakensen M."/>
            <person name="Morrow K."/>
            <person name="Jayaprakash T."/>
            <person name="Schroeder K."/>
            <person name="Trost B."/>
            <person name="Byrns S."/>
            <person name="Bergsveinson J."/>
            <person name="Kusalik A."/>
            <person name="Ziola B."/>
        </authorList>
    </citation>
    <scope>NUCLEOTIDE SEQUENCE [LARGE SCALE GENOMIC DNA]</scope>
    <source>
        <strain evidence="11 12">ATCC BAA-344</strain>
    </source>
</reference>
<dbReference type="GO" id="GO:0071555">
    <property type="term" value="P:cell wall organization"/>
    <property type="evidence" value="ECO:0007669"/>
    <property type="project" value="UniProtKB-KW"/>
</dbReference>
<dbReference type="Proteomes" id="UP000005444">
    <property type="component" value="Chromosome"/>
</dbReference>
<dbReference type="KEGG" id="pce:PECL_172"/>
<keyword evidence="12" id="KW-1185">Reference proteome</keyword>
<keyword evidence="6" id="KW-0961">Cell wall biogenesis/degradation</keyword>
<dbReference type="GO" id="GO:0009002">
    <property type="term" value="F:serine-type D-Ala-D-Ala carboxypeptidase activity"/>
    <property type="evidence" value="ECO:0007669"/>
    <property type="project" value="InterPro"/>
</dbReference>
<name>G8PA57_PEDCP</name>
<keyword evidence="11" id="KW-0645">Protease</keyword>
<evidence type="ECO:0000256" key="2">
    <source>
        <dbReference type="ARBA" id="ARBA00022729"/>
    </source>
</evidence>
<evidence type="ECO:0000256" key="1">
    <source>
        <dbReference type="ARBA" id="ARBA00007164"/>
    </source>
</evidence>
<evidence type="ECO:0000256" key="4">
    <source>
        <dbReference type="ARBA" id="ARBA00022960"/>
    </source>
</evidence>
<feature type="active site" description="Acyl-ester intermediate" evidence="7">
    <location>
        <position position="149"/>
    </location>
</feature>
<feature type="domain" description="Peptidase S11 D-alanyl-D-alanine carboxypeptidase A N-terminal" evidence="10">
    <location>
        <begin position="119"/>
        <end position="368"/>
    </location>
</feature>
<evidence type="ECO:0000256" key="6">
    <source>
        <dbReference type="ARBA" id="ARBA00023316"/>
    </source>
</evidence>
<dbReference type="eggNOG" id="COG1686">
    <property type="taxonomic scope" value="Bacteria"/>
</dbReference>
<dbReference type="InterPro" id="IPR012338">
    <property type="entry name" value="Beta-lactam/transpept-like"/>
</dbReference>
<dbReference type="RefSeq" id="WP_014214694.1">
    <property type="nucleotide sequence ID" value="NC_016605.1"/>
</dbReference>
<dbReference type="STRING" id="701521.PECL_172"/>
<gene>
    <name evidence="11" type="ordered locus">PECL_172</name>
</gene>
<sequence length="388" mass="42678">MKLSRHIIITLFTFLLGFGVISAVHASEPAYQIVKTEKIKNQQYHVKDTSGFGYDNSHREKIISLKDYDHSTLQASQVRTYQFKQGKKNVRVTFYYVTVGGKSAWVWNGYLASGRASFDIKAPDAIAMDDQNGKVLYSKNGNTNVPVASMIKILTVYMTFQKIANHKGSWNNTIKVPENLAKMSVDQTCGGFELKAGNSYKISDLYQAAMIDSSNAATTLLGIWVSGSNTNHIKAMRSLVASWGIKDSYLISASGLDNTDLSKFSTVFPGSGSHDQNLVSVNGIAVIARHLINEYPQVLQVSSKNSAKVAGQTIDNVNTTLPGRRFNNPSLHIDGLKNGYTDRAGYCFVGTGHVPGKHRLITVVVNDESMSTDTNALMKHVYSENIMK</sequence>
<keyword evidence="11" id="KW-0121">Carboxypeptidase</keyword>
<dbReference type="PANTHER" id="PTHR21581">
    <property type="entry name" value="D-ALANYL-D-ALANINE CARBOXYPEPTIDASE"/>
    <property type="match status" value="1"/>
</dbReference>
<dbReference type="GO" id="GO:0006508">
    <property type="term" value="P:proteolysis"/>
    <property type="evidence" value="ECO:0007669"/>
    <property type="project" value="InterPro"/>
</dbReference>
<feature type="active site" evidence="7">
    <location>
        <position position="213"/>
    </location>
</feature>
<dbReference type="InterPro" id="IPR001967">
    <property type="entry name" value="Peptidase_S11_N"/>
</dbReference>